<comment type="caution">
    <text evidence="2">The sequence shown here is derived from an EMBL/GenBank/DDBJ whole genome shotgun (WGS) entry which is preliminary data.</text>
</comment>
<name>A0A523BAJ1_9CREN</name>
<evidence type="ECO:0000313" key="4">
    <source>
        <dbReference type="Proteomes" id="UP000317265"/>
    </source>
</evidence>
<evidence type="ECO:0000313" key="2">
    <source>
        <dbReference type="EMBL" id="TDA37959.1"/>
    </source>
</evidence>
<proteinExistence type="predicted"/>
<accession>A0A523BAJ1</accession>
<evidence type="ECO:0000313" key="3">
    <source>
        <dbReference type="Proteomes" id="UP000316080"/>
    </source>
</evidence>
<gene>
    <name evidence="2" type="ORF">DSO09_05490</name>
    <name evidence="1" type="ORF">EF809_00125</name>
</gene>
<dbReference type="Proteomes" id="UP000316080">
    <property type="component" value="Unassembled WGS sequence"/>
</dbReference>
<evidence type="ECO:0000313" key="1">
    <source>
        <dbReference type="EMBL" id="RZN57851.1"/>
    </source>
</evidence>
<dbReference type="Proteomes" id="UP000317265">
    <property type="component" value="Unassembled WGS sequence"/>
</dbReference>
<dbReference type="AlphaFoldDB" id="A0A523BAJ1"/>
<sequence length="139" mass="16229">MENDIISAIEKQLSEGKGFEINFEGEIPNISDIKGLSKISKNEISDIKGIKKIRKKKVLEDHRDFIIDASKVLIKNKIPFKVTVFPNEIILRFDLDHYIHLYPDKFVVIGFNNLEEFPISLMKSYFPKNKEIKILRPIR</sequence>
<reference evidence="2 4" key="1">
    <citation type="journal article" date="2019" name="Nat. Microbiol.">
        <title>Expanding anaerobic alkane metabolism in the domain of Archaea.</title>
        <authorList>
            <person name="Wang Y."/>
            <person name="Wegener G."/>
            <person name="Hou J."/>
            <person name="Wang F."/>
            <person name="Xiao X."/>
        </authorList>
    </citation>
    <scope>NUCLEOTIDE SEQUENCE [LARGE SCALE GENOMIC DNA]</scope>
    <source>
        <strain evidence="2">WYZ-LMO11</strain>
    </source>
</reference>
<protein>
    <submittedName>
        <fullName evidence="2">Uncharacterized protein</fullName>
    </submittedName>
</protein>
<reference evidence="1 3" key="2">
    <citation type="journal article" date="2019" name="Nat. Microbiol.">
        <title>Wide diversity of methane and short-chain alkane metabolisms in uncultured archaea.</title>
        <authorList>
            <person name="Borrel G."/>
            <person name="Adam P.S."/>
            <person name="McKay L.J."/>
            <person name="Chen L.X."/>
            <person name="Sierra-Garcia I.N."/>
            <person name="Sieber C.M."/>
            <person name="Letourneur Q."/>
            <person name="Ghozlane A."/>
            <person name="Andersen G.L."/>
            <person name="Li W.J."/>
            <person name="Hallam S.J."/>
            <person name="Muyzer G."/>
            <person name="de Oliveira V.M."/>
            <person name="Inskeep W.P."/>
            <person name="Banfield J.F."/>
            <person name="Gribaldo S."/>
        </authorList>
    </citation>
    <scope>NUCLEOTIDE SEQUENCE [LARGE SCALE GENOMIC DNA]</scope>
    <source>
        <strain evidence="1">Verst-YHS</strain>
    </source>
</reference>
<dbReference type="EMBL" id="QNVI01000061">
    <property type="protein sequence ID" value="TDA37959.1"/>
    <property type="molecule type" value="Genomic_DNA"/>
</dbReference>
<organism evidence="2 4">
    <name type="scientific">Thermoproteota archaeon</name>
    <dbReference type="NCBI Taxonomy" id="2056631"/>
    <lineage>
        <taxon>Archaea</taxon>
        <taxon>Thermoproteota</taxon>
    </lineage>
</organism>
<dbReference type="EMBL" id="RXIH01000001">
    <property type="protein sequence ID" value="RZN57851.1"/>
    <property type="molecule type" value="Genomic_DNA"/>
</dbReference>